<evidence type="ECO:0000313" key="3">
    <source>
        <dbReference type="EMBL" id="OGK39779.1"/>
    </source>
</evidence>
<dbReference type="Pfam" id="PF13563">
    <property type="entry name" value="2_5_RNA_ligase2"/>
    <property type="match status" value="1"/>
</dbReference>
<dbReference type="PANTHER" id="PTHR35561:SF1">
    <property type="entry name" value="RNA 2',3'-CYCLIC PHOSPHODIESTERASE"/>
    <property type="match status" value="1"/>
</dbReference>
<organism evidence="3 4">
    <name type="scientific">Candidatus Roizmanbacteria bacterium RIFCSPLOWO2_01_FULL_37_12</name>
    <dbReference type="NCBI Taxonomy" id="1802056"/>
    <lineage>
        <taxon>Bacteria</taxon>
        <taxon>Candidatus Roizmaniibacteriota</taxon>
    </lineage>
</organism>
<proteinExistence type="inferred from homology"/>
<sequence>MRVFLAIELPLRVKRQLDAQISTLKKEYAVFNWVAKENFHITLIFFGEIRRGPELDKIKQKVEEASYDVNVFRLYSFGADLFLNSKIVLHINFKREKTLEELVSKIKNNLQIEDQKKFVPHLTIARYRVPSKQQYFHLKKKLQKLSIDIDLSVTKIHLFQSILEEQKPIYKKLASFPLLKQIRS</sequence>
<evidence type="ECO:0000256" key="2">
    <source>
        <dbReference type="HAMAP-Rule" id="MF_01940"/>
    </source>
</evidence>
<dbReference type="NCBIfam" id="TIGR02258">
    <property type="entry name" value="2_5_ligase"/>
    <property type="match status" value="1"/>
</dbReference>
<dbReference type="InterPro" id="IPR004175">
    <property type="entry name" value="RNA_CPDase"/>
</dbReference>
<reference evidence="3 4" key="1">
    <citation type="journal article" date="2016" name="Nat. Commun.">
        <title>Thousands of microbial genomes shed light on interconnected biogeochemical processes in an aquifer system.</title>
        <authorList>
            <person name="Anantharaman K."/>
            <person name="Brown C.T."/>
            <person name="Hug L.A."/>
            <person name="Sharon I."/>
            <person name="Castelle C.J."/>
            <person name="Probst A.J."/>
            <person name="Thomas B.C."/>
            <person name="Singh A."/>
            <person name="Wilkins M.J."/>
            <person name="Karaoz U."/>
            <person name="Brodie E.L."/>
            <person name="Williams K.H."/>
            <person name="Hubbard S.S."/>
            <person name="Banfield J.F."/>
        </authorList>
    </citation>
    <scope>NUCLEOTIDE SEQUENCE [LARGE SCALE GENOMIC DNA]</scope>
</reference>
<dbReference type="EMBL" id="MGAG01000037">
    <property type="protein sequence ID" value="OGK39779.1"/>
    <property type="molecule type" value="Genomic_DNA"/>
</dbReference>
<comment type="similarity">
    <text evidence="2">Belongs to the 2H phosphoesterase superfamily. ThpR family.</text>
</comment>
<evidence type="ECO:0000256" key="1">
    <source>
        <dbReference type="ARBA" id="ARBA00022801"/>
    </source>
</evidence>
<dbReference type="HAMAP" id="MF_01940">
    <property type="entry name" value="RNA_CPDase"/>
    <property type="match status" value="1"/>
</dbReference>
<evidence type="ECO:0000313" key="4">
    <source>
        <dbReference type="Proteomes" id="UP000177698"/>
    </source>
</evidence>
<dbReference type="PANTHER" id="PTHR35561">
    <property type="entry name" value="RNA 2',3'-CYCLIC PHOSPHODIESTERASE"/>
    <property type="match status" value="1"/>
</dbReference>
<dbReference type="Proteomes" id="UP000177698">
    <property type="component" value="Unassembled WGS sequence"/>
</dbReference>
<name>A0A1F7I8U9_9BACT</name>
<dbReference type="GO" id="GO:0004113">
    <property type="term" value="F:2',3'-cyclic-nucleotide 3'-phosphodiesterase activity"/>
    <property type="evidence" value="ECO:0007669"/>
    <property type="project" value="InterPro"/>
</dbReference>
<dbReference type="Gene3D" id="3.90.1140.10">
    <property type="entry name" value="Cyclic phosphodiesterase"/>
    <property type="match status" value="1"/>
</dbReference>
<dbReference type="AlphaFoldDB" id="A0A1F7I8U9"/>
<dbReference type="SUPFAM" id="SSF55144">
    <property type="entry name" value="LigT-like"/>
    <property type="match status" value="1"/>
</dbReference>
<feature type="active site" description="Proton donor" evidence="2">
    <location>
        <position position="40"/>
    </location>
</feature>
<dbReference type="InterPro" id="IPR009097">
    <property type="entry name" value="Cyclic_Pdiesterase"/>
</dbReference>
<accession>A0A1F7I8U9</accession>
<comment type="catalytic activity">
    <reaction evidence="2">
        <text>a 3'-end 2',3'-cyclophospho-ribonucleotide-RNA + H2O = a 3'-end 2'-phospho-ribonucleotide-RNA + H(+)</text>
        <dbReference type="Rhea" id="RHEA:11828"/>
        <dbReference type="Rhea" id="RHEA-COMP:10464"/>
        <dbReference type="Rhea" id="RHEA-COMP:17353"/>
        <dbReference type="ChEBI" id="CHEBI:15377"/>
        <dbReference type="ChEBI" id="CHEBI:15378"/>
        <dbReference type="ChEBI" id="CHEBI:83064"/>
        <dbReference type="ChEBI" id="CHEBI:173113"/>
        <dbReference type="EC" id="3.1.4.58"/>
    </reaction>
</comment>
<comment type="function">
    <text evidence="2">Hydrolyzes RNA 2',3'-cyclic phosphodiester to an RNA 2'-phosphomonoester.</text>
</comment>
<keyword evidence="1 2" id="KW-0378">Hydrolase</keyword>
<keyword evidence="3" id="KW-0436">Ligase</keyword>
<feature type="short sequence motif" description="HXTX 1" evidence="2">
    <location>
        <begin position="40"/>
        <end position="43"/>
    </location>
</feature>
<comment type="caution">
    <text evidence="3">The sequence shown here is derived from an EMBL/GenBank/DDBJ whole genome shotgun (WGS) entry which is preliminary data.</text>
</comment>
<dbReference type="EC" id="3.1.4.58" evidence="2"/>
<dbReference type="GO" id="GO:0016874">
    <property type="term" value="F:ligase activity"/>
    <property type="evidence" value="ECO:0007669"/>
    <property type="project" value="UniProtKB-KW"/>
</dbReference>
<protein>
    <recommendedName>
        <fullName evidence="2">RNA 2',3'-cyclic phosphodiesterase</fullName>
        <shortName evidence="2">RNA 2',3'-CPDase</shortName>
        <ecNumber evidence="2">3.1.4.58</ecNumber>
    </recommendedName>
</protein>
<gene>
    <name evidence="3" type="ORF">A2954_05135</name>
</gene>
<feature type="short sequence motif" description="HXTX 2" evidence="2">
    <location>
        <begin position="121"/>
        <end position="124"/>
    </location>
</feature>
<dbReference type="GO" id="GO:0008664">
    <property type="term" value="F:RNA 2',3'-cyclic 3'-phosphodiesterase activity"/>
    <property type="evidence" value="ECO:0007669"/>
    <property type="project" value="UniProtKB-EC"/>
</dbReference>
<dbReference type="STRING" id="1802056.A2954_05135"/>
<feature type="active site" description="Proton acceptor" evidence="2">
    <location>
        <position position="121"/>
    </location>
</feature>